<protein>
    <submittedName>
        <fullName evidence="6">YnfA family protein</fullName>
    </submittedName>
</protein>
<comment type="caution">
    <text evidence="6">The sequence shown here is derived from an EMBL/GenBank/DDBJ whole genome shotgun (WGS) entry which is preliminary data.</text>
</comment>
<organism evidence="6 7">
    <name type="scientific">Sphingomonas hengshuiensis</name>
    <dbReference type="NCBI Taxonomy" id="1609977"/>
    <lineage>
        <taxon>Bacteria</taxon>
        <taxon>Pseudomonadati</taxon>
        <taxon>Pseudomonadota</taxon>
        <taxon>Alphaproteobacteria</taxon>
        <taxon>Sphingomonadales</taxon>
        <taxon>Sphingomonadaceae</taxon>
        <taxon>Sphingomonas</taxon>
    </lineage>
</organism>
<feature type="transmembrane region" description="Helical" evidence="5">
    <location>
        <begin position="88"/>
        <end position="105"/>
    </location>
</feature>
<dbReference type="HAMAP" id="MF_00010">
    <property type="entry name" value="UPF0060"/>
    <property type="match status" value="1"/>
</dbReference>
<dbReference type="InterPro" id="IPR003844">
    <property type="entry name" value="UPF0060"/>
</dbReference>
<evidence type="ECO:0000256" key="4">
    <source>
        <dbReference type="ARBA" id="ARBA00023136"/>
    </source>
</evidence>
<evidence type="ECO:0000313" key="7">
    <source>
        <dbReference type="Proteomes" id="UP000248614"/>
    </source>
</evidence>
<comment type="similarity">
    <text evidence="5">Belongs to the UPF0060 family.</text>
</comment>
<feature type="transmembrane region" description="Helical" evidence="5">
    <location>
        <begin position="31"/>
        <end position="48"/>
    </location>
</feature>
<evidence type="ECO:0000256" key="2">
    <source>
        <dbReference type="ARBA" id="ARBA00022692"/>
    </source>
</evidence>
<evidence type="ECO:0000256" key="1">
    <source>
        <dbReference type="ARBA" id="ARBA00022475"/>
    </source>
</evidence>
<accession>A0A2W5AYZ2</accession>
<sequence>MPTPILFIFAALFEIGGCFAFWAWWRLDRSAWWLAPGIAALIGFAWILAHSDTGGAGRAYAAYGGVYVLGAVLWGWAVEGLVPDRFDLVGAALCIAGCGVILLGPR</sequence>
<dbReference type="InterPro" id="IPR037185">
    <property type="entry name" value="EmrE-like"/>
</dbReference>
<keyword evidence="1 5" id="KW-1003">Cell membrane</keyword>
<dbReference type="SUPFAM" id="SSF103481">
    <property type="entry name" value="Multidrug resistance efflux transporter EmrE"/>
    <property type="match status" value="1"/>
</dbReference>
<dbReference type="PANTHER" id="PTHR36116:SF1">
    <property type="entry name" value="UPF0060 MEMBRANE PROTEIN YNFA"/>
    <property type="match status" value="1"/>
</dbReference>
<name>A0A2W5AYZ2_9SPHN</name>
<keyword evidence="3 5" id="KW-1133">Transmembrane helix</keyword>
<reference evidence="6 7" key="1">
    <citation type="submission" date="2017-08" db="EMBL/GenBank/DDBJ databases">
        <title>Infants hospitalized years apart are colonized by the same room-sourced microbial strains.</title>
        <authorList>
            <person name="Brooks B."/>
            <person name="Olm M.R."/>
            <person name="Firek B.A."/>
            <person name="Baker R."/>
            <person name="Thomas B.C."/>
            <person name="Morowitz M.J."/>
            <person name="Banfield J.F."/>
        </authorList>
    </citation>
    <scope>NUCLEOTIDE SEQUENCE [LARGE SCALE GENOMIC DNA]</scope>
    <source>
        <strain evidence="6">S2_018_000_R3_110</strain>
    </source>
</reference>
<feature type="transmembrane region" description="Helical" evidence="5">
    <location>
        <begin position="5"/>
        <end position="25"/>
    </location>
</feature>
<dbReference type="AlphaFoldDB" id="A0A2W5AYZ2"/>
<evidence type="ECO:0000256" key="3">
    <source>
        <dbReference type="ARBA" id="ARBA00022989"/>
    </source>
</evidence>
<dbReference type="GO" id="GO:0005886">
    <property type="term" value="C:plasma membrane"/>
    <property type="evidence" value="ECO:0007669"/>
    <property type="project" value="UniProtKB-SubCell"/>
</dbReference>
<dbReference type="PANTHER" id="PTHR36116">
    <property type="entry name" value="UPF0060 MEMBRANE PROTEIN YNFA"/>
    <property type="match status" value="1"/>
</dbReference>
<feature type="transmembrane region" description="Helical" evidence="5">
    <location>
        <begin position="60"/>
        <end position="76"/>
    </location>
</feature>
<evidence type="ECO:0000313" key="6">
    <source>
        <dbReference type="EMBL" id="PZO75731.1"/>
    </source>
</evidence>
<dbReference type="EMBL" id="QFNF01000030">
    <property type="protein sequence ID" value="PZO75731.1"/>
    <property type="molecule type" value="Genomic_DNA"/>
</dbReference>
<comment type="subcellular location">
    <subcellularLocation>
        <location evidence="5">Cell membrane</location>
        <topology evidence="5">Multi-pass membrane protein</topology>
    </subcellularLocation>
</comment>
<keyword evidence="4 5" id="KW-0472">Membrane</keyword>
<evidence type="ECO:0000256" key="5">
    <source>
        <dbReference type="HAMAP-Rule" id="MF_00010"/>
    </source>
</evidence>
<dbReference type="Proteomes" id="UP000248614">
    <property type="component" value="Unassembled WGS sequence"/>
</dbReference>
<proteinExistence type="inferred from homology"/>
<dbReference type="NCBIfam" id="NF002586">
    <property type="entry name" value="PRK02237.1"/>
    <property type="match status" value="1"/>
</dbReference>
<dbReference type="Pfam" id="PF02694">
    <property type="entry name" value="UPF0060"/>
    <property type="match status" value="1"/>
</dbReference>
<keyword evidence="2 5" id="KW-0812">Transmembrane</keyword>
<gene>
    <name evidence="6" type="ORF">DI632_11440</name>
</gene>